<sequence length="191" mass="20746">MPHPEWTGLARRVADRAGQEAAARGHAAVRSEHYLYALLDVDRTAGVMPVLILEALDVPVDAVRQRLDEVLRSRLRDGSDLPGLLLAATAEADLLDSDYLGAEHLLLGVAIVGNDVLTEVGGTPGRIRDGIQRVQRSHGGGPRAVTPPPPEIRSLDELRRRRENPAGGEVERLRGEVRRLTALLRAHGIEP</sequence>
<dbReference type="RefSeq" id="WP_189330707.1">
    <property type="nucleotide sequence ID" value="NZ_AP023356.1"/>
</dbReference>
<organism evidence="3 4">
    <name type="scientific">Actinoplanes ianthinogenes</name>
    <dbReference type="NCBI Taxonomy" id="122358"/>
    <lineage>
        <taxon>Bacteria</taxon>
        <taxon>Bacillati</taxon>
        <taxon>Actinomycetota</taxon>
        <taxon>Actinomycetes</taxon>
        <taxon>Micromonosporales</taxon>
        <taxon>Micromonosporaceae</taxon>
        <taxon>Actinoplanes</taxon>
    </lineage>
</organism>
<accession>A0ABM7LKN9</accession>
<proteinExistence type="predicted"/>
<reference evidence="3 4" key="1">
    <citation type="submission" date="2020-08" db="EMBL/GenBank/DDBJ databases">
        <title>Whole genome shotgun sequence of Actinoplanes ianthinogenes NBRC 13996.</title>
        <authorList>
            <person name="Komaki H."/>
            <person name="Tamura T."/>
        </authorList>
    </citation>
    <scope>NUCLEOTIDE SEQUENCE [LARGE SCALE GENOMIC DNA]</scope>
    <source>
        <strain evidence="3 4">NBRC 13996</strain>
    </source>
</reference>
<protein>
    <recommendedName>
        <fullName evidence="2">Clp R domain-containing protein</fullName>
    </recommendedName>
</protein>
<keyword evidence="1" id="KW-0677">Repeat</keyword>
<keyword evidence="4" id="KW-1185">Reference proteome</keyword>
<dbReference type="Gene3D" id="1.10.1780.10">
    <property type="entry name" value="Clp, N-terminal domain"/>
    <property type="match status" value="2"/>
</dbReference>
<dbReference type="SUPFAM" id="SSF81923">
    <property type="entry name" value="Double Clp-N motif"/>
    <property type="match status" value="1"/>
</dbReference>
<dbReference type="InterPro" id="IPR036628">
    <property type="entry name" value="Clp_N_dom_sf"/>
</dbReference>
<name>A0ABM7LKN9_9ACTN</name>
<dbReference type="InterPro" id="IPR004176">
    <property type="entry name" value="Clp_R_N"/>
</dbReference>
<feature type="domain" description="Clp R" evidence="2">
    <location>
        <begin position="2"/>
        <end position="137"/>
    </location>
</feature>
<dbReference type="EMBL" id="AP023356">
    <property type="protein sequence ID" value="BCJ39819.1"/>
    <property type="molecule type" value="Genomic_DNA"/>
</dbReference>
<evidence type="ECO:0000259" key="2">
    <source>
        <dbReference type="PROSITE" id="PS51903"/>
    </source>
</evidence>
<evidence type="ECO:0000313" key="3">
    <source>
        <dbReference type="EMBL" id="BCJ39819.1"/>
    </source>
</evidence>
<dbReference type="PROSITE" id="PS51903">
    <property type="entry name" value="CLP_R"/>
    <property type="match status" value="1"/>
</dbReference>
<gene>
    <name evidence="3" type="ORF">Aiant_04760</name>
</gene>
<evidence type="ECO:0000256" key="1">
    <source>
        <dbReference type="PROSITE-ProRule" id="PRU01251"/>
    </source>
</evidence>
<evidence type="ECO:0000313" key="4">
    <source>
        <dbReference type="Proteomes" id="UP000676967"/>
    </source>
</evidence>
<dbReference type="Pfam" id="PF02861">
    <property type="entry name" value="Clp_N"/>
    <property type="match status" value="1"/>
</dbReference>
<dbReference type="Proteomes" id="UP000676967">
    <property type="component" value="Chromosome"/>
</dbReference>